<organism evidence="1 2">
    <name type="scientific">Thecamonas trahens ATCC 50062</name>
    <dbReference type="NCBI Taxonomy" id="461836"/>
    <lineage>
        <taxon>Eukaryota</taxon>
        <taxon>Apusozoa</taxon>
        <taxon>Apusomonadida</taxon>
        <taxon>Apusomonadidae</taxon>
        <taxon>Thecamonas</taxon>
    </lineage>
</organism>
<gene>
    <name evidence="1" type="ORF">AMSG_06852</name>
</gene>
<dbReference type="RefSeq" id="XP_013756907.1">
    <property type="nucleotide sequence ID" value="XM_013901453.1"/>
</dbReference>
<sequence length="1068" mass="117967">MAEWRSGGRAANNARALDVAVDRAEAARGSAAGAAAAADAALTRKVLDTLAALLGSARQSAAFESDPSIFALSLLAAHPDLVHPTALHAILHALAASRSAAADSPLAAAAAAVLEAVLARNSHPAAIASAGLAASPGVYASHARTHYAAIAADAAADAFARHYALFRAWHVWQREMGASGKAAPMNSGLGDELDAALAALRQLVPPPSSPAMAPSAVLAGLDKIRESDAVESTFTFVSARDALRHPSALRVHNALAAAASAAAASGQFAQVWTALQYAHNVTPSRVQELMMEQLGSQSIDALAASLTVPPAGPPSPHGGFVALPHPPSLARFVAPIHLVHVTAAGGEYDSVMLMAQARRHSRVRLVSKTWQSWMRELACAFRTADLGFLRPFVIAWYEHMVAVRSARLRAQKRAAFEARVWSRQSETRAVEAWKAWRYRLAAVRRIRARNQLLDRLCSAWRKLHRAYAMRRAWATWRRATARADAAAAVTAVVTRRVLLLWLRRTAERRRRREALAAAGKRAAHLCALRVLAHWRAALAVRSRVRASAEFIIMIRHERALVGRAFAGWLHVVTTAARARAAAQAADAFARSSRLRTALGTWRAWAVRSLRNRRLVAFARAARERAIRADTLAAWRAWVSRRSRARELLARADAGRRRRLLRTAFDALARAPRFAALEQRVQTRSLATVLAAWRTVLGRAAERARVWARAQAHAQAASAARLLPRAMRAWQSFVARRRAARRKLAAKRQKADAHFARRSLVAWRRVARQIGLERRQTAAASALAVRAVARRVLGRWHRWTCLSRELGKFVARRKARQVRQVLLAWAKVTSAASVARARKQALIVARRAREVRAMATAWRAWRDDVDARTNARLELAGVYRVRTLLRLAMRGFASHAAQSRELMSRAEALEQARMESLARRALFKWQEATAAAAAAADVAHWTAVAAAHRDDALMRRALRGWAAHVEARALAEAQVAEAVAFARYRRLTRAMTTWRGAAVLVRERRLLRYAFEYWFEVTQATCEFETRIDALLQLVDLNTKSRMFFRWKQMYTGLQLSEATRRDLQDKLA</sequence>
<protein>
    <recommendedName>
        <fullName evidence="3">Sfi1 spindle body domain-containing protein</fullName>
    </recommendedName>
</protein>
<proteinExistence type="predicted"/>
<dbReference type="Proteomes" id="UP000054408">
    <property type="component" value="Unassembled WGS sequence"/>
</dbReference>
<dbReference type="EMBL" id="GL349461">
    <property type="protein sequence ID" value="KNC50365.1"/>
    <property type="molecule type" value="Genomic_DNA"/>
</dbReference>
<name>A0A0L0DDR7_THETB</name>
<dbReference type="AlphaFoldDB" id="A0A0L0DDR7"/>
<evidence type="ECO:0000313" key="1">
    <source>
        <dbReference type="EMBL" id="KNC50365.1"/>
    </source>
</evidence>
<evidence type="ECO:0008006" key="3">
    <source>
        <dbReference type="Google" id="ProtNLM"/>
    </source>
</evidence>
<keyword evidence="2" id="KW-1185">Reference proteome</keyword>
<evidence type="ECO:0000313" key="2">
    <source>
        <dbReference type="Proteomes" id="UP000054408"/>
    </source>
</evidence>
<accession>A0A0L0DDR7</accession>
<dbReference type="GeneID" id="25565923"/>
<reference evidence="1 2" key="1">
    <citation type="submission" date="2010-05" db="EMBL/GenBank/DDBJ databases">
        <title>The Genome Sequence of Thecamonas trahens ATCC 50062.</title>
        <authorList>
            <consortium name="The Broad Institute Genome Sequencing Platform"/>
            <person name="Russ C."/>
            <person name="Cuomo C."/>
            <person name="Shea T."/>
            <person name="Young S.K."/>
            <person name="Zeng Q."/>
            <person name="Koehrsen M."/>
            <person name="Haas B."/>
            <person name="Borodovsky M."/>
            <person name="Guigo R."/>
            <person name="Alvarado L."/>
            <person name="Berlin A."/>
            <person name="Bochicchio J."/>
            <person name="Borenstein D."/>
            <person name="Chapman S."/>
            <person name="Chen Z."/>
            <person name="Freedman E."/>
            <person name="Gellesch M."/>
            <person name="Goldberg J."/>
            <person name="Griggs A."/>
            <person name="Gujja S."/>
            <person name="Heilman E."/>
            <person name="Heiman D."/>
            <person name="Hepburn T."/>
            <person name="Howarth C."/>
            <person name="Jen D."/>
            <person name="Larson L."/>
            <person name="Mehta T."/>
            <person name="Park D."/>
            <person name="Pearson M."/>
            <person name="Roberts A."/>
            <person name="Saif S."/>
            <person name="Shenoy N."/>
            <person name="Sisk P."/>
            <person name="Stolte C."/>
            <person name="Sykes S."/>
            <person name="Thomson T."/>
            <person name="Walk T."/>
            <person name="White J."/>
            <person name="Yandava C."/>
            <person name="Burger G."/>
            <person name="Gray M.W."/>
            <person name="Holland P.W.H."/>
            <person name="King N."/>
            <person name="Lang F.B.F."/>
            <person name="Roger A.J."/>
            <person name="Ruiz-Trillo I."/>
            <person name="Lander E."/>
            <person name="Nusbaum C."/>
        </authorList>
    </citation>
    <scope>NUCLEOTIDE SEQUENCE [LARGE SCALE GENOMIC DNA]</scope>
    <source>
        <strain evidence="1 2">ATCC 50062</strain>
    </source>
</reference>